<name>A0A183PTU2_9TREM</name>
<keyword evidence="2" id="KW-1185">Reference proteome</keyword>
<sequence length="86" mass="9906">METSSTLWCTGDRQHCKEFIRRFTLQICACGTADRCIPSKDQCHTRLFTFALPPGGRPDCEDLHISREARNTMDSLDATRRFGLRR</sequence>
<dbReference type="AlphaFoldDB" id="A0A183PTU2"/>
<evidence type="ECO:0000313" key="2">
    <source>
        <dbReference type="Proteomes" id="UP000269396"/>
    </source>
</evidence>
<accession>A0A183PTU2</accession>
<reference evidence="1 2" key="1">
    <citation type="submission" date="2018-11" db="EMBL/GenBank/DDBJ databases">
        <authorList>
            <consortium name="Pathogen Informatics"/>
        </authorList>
    </citation>
    <scope>NUCLEOTIDE SEQUENCE [LARGE SCALE GENOMIC DNA]</scope>
    <source>
        <strain>Denwood</strain>
        <strain evidence="2">Zambia</strain>
    </source>
</reference>
<dbReference type="EMBL" id="UZAL01039256">
    <property type="protein sequence ID" value="VDP75144.1"/>
    <property type="molecule type" value="Genomic_DNA"/>
</dbReference>
<gene>
    <name evidence="1" type="ORF">SMTD_LOCUS17778</name>
</gene>
<proteinExistence type="predicted"/>
<evidence type="ECO:0000313" key="1">
    <source>
        <dbReference type="EMBL" id="VDP75144.1"/>
    </source>
</evidence>
<organism evidence="1 2">
    <name type="scientific">Schistosoma mattheei</name>
    <dbReference type="NCBI Taxonomy" id="31246"/>
    <lineage>
        <taxon>Eukaryota</taxon>
        <taxon>Metazoa</taxon>
        <taxon>Spiralia</taxon>
        <taxon>Lophotrochozoa</taxon>
        <taxon>Platyhelminthes</taxon>
        <taxon>Trematoda</taxon>
        <taxon>Digenea</taxon>
        <taxon>Strigeidida</taxon>
        <taxon>Schistosomatoidea</taxon>
        <taxon>Schistosomatidae</taxon>
        <taxon>Schistosoma</taxon>
    </lineage>
</organism>
<protein>
    <submittedName>
        <fullName evidence="1">Uncharacterized protein</fullName>
    </submittedName>
</protein>
<dbReference type="Proteomes" id="UP000269396">
    <property type="component" value="Unassembled WGS sequence"/>
</dbReference>